<dbReference type="SUPFAM" id="SSF51161">
    <property type="entry name" value="Trimeric LpxA-like enzymes"/>
    <property type="match status" value="1"/>
</dbReference>
<dbReference type="InterPro" id="IPR001451">
    <property type="entry name" value="Hexapep"/>
</dbReference>
<dbReference type="NCBIfam" id="NF002060">
    <property type="entry name" value="PRK00892.1"/>
    <property type="match status" value="1"/>
</dbReference>
<dbReference type="Proteomes" id="UP000463224">
    <property type="component" value="Unassembled WGS sequence"/>
</dbReference>
<dbReference type="HAMAP" id="MF_00523">
    <property type="entry name" value="LpxD"/>
    <property type="match status" value="1"/>
</dbReference>
<evidence type="ECO:0000256" key="7">
    <source>
        <dbReference type="HAMAP-Rule" id="MF_00523"/>
    </source>
</evidence>
<dbReference type="GO" id="GO:0016020">
    <property type="term" value="C:membrane"/>
    <property type="evidence" value="ECO:0007669"/>
    <property type="project" value="GOC"/>
</dbReference>
<evidence type="ECO:0000259" key="8">
    <source>
        <dbReference type="Pfam" id="PF04613"/>
    </source>
</evidence>
<evidence type="ECO:0000256" key="3">
    <source>
        <dbReference type="ARBA" id="ARBA00022679"/>
    </source>
</evidence>
<reference evidence="9 10" key="1">
    <citation type="submission" date="2019-12" db="EMBL/GenBank/DDBJ databases">
        <title>Nitratireductor arenosus sp. nov., Isolated from sea sand, Jeju island, South Korea.</title>
        <authorList>
            <person name="Kim W."/>
        </authorList>
    </citation>
    <scope>NUCLEOTIDE SEQUENCE [LARGE SCALE GENOMIC DNA]</scope>
    <source>
        <strain evidence="9 10">CAU 1489</strain>
    </source>
</reference>
<keyword evidence="3 7" id="KW-0808">Transferase</keyword>
<dbReference type="Gene3D" id="3.40.1390.10">
    <property type="entry name" value="MurE/MurF, N-terminal domain"/>
    <property type="match status" value="1"/>
</dbReference>
<evidence type="ECO:0000256" key="4">
    <source>
        <dbReference type="ARBA" id="ARBA00022737"/>
    </source>
</evidence>
<evidence type="ECO:0000256" key="6">
    <source>
        <dbReference type="ARBA" id="ARBA00023315"/>
    </source>
</evidence>
<dbReference type="EMBL" id="WPHG01000002">
    <property type="protein sequence ID" value="MVA97887.1"/>
    <property type="molecule type" value="Genomic_DNA"/>
</dbReference>
<organism evidence="9 10">
    <name type="scientific">Nitratireductor arenosus</name>
    <dbReference type="NCBI Taxonomy" id="2682096"/>
    <lineage>
        <taxon>Bacteria</taxon>
        <taxon>Pseudomonadati</taxon>
        <taxon>Pseudomonadota</taxon>
        <taxon>Alphaproteobacteria</taxon>
        <taxon>Hyphomicrobiales</taxon>
        <taxon>Phyllobacteriaceae</taxon>
        <taxon>Nitratireductor</taxon>
    </lineage>
</organism>
<dbReference type="InterPro" id="IPR011004">
    <property type="entry name" value="Trimer_LpxA-like_sf"/>
</dbReference>
<dbReference type="PANTHER" id="PTHR43378">
    <property type="entry name" value="UDP-3-O-ACYLGLUCOSAMINE N-ACYLTRANSFERASE"/>
    <property type="match status" value="1"/>
</dbReference>
<feature type="domain" description="UDP-3-O-[3-hydroxymyristoyl] glucosamine N-acyltransferase non-repeat region" evidence="8">
    <location>
        <begin position="35"/>
        <end position="101"/>
    </location>
</feature>
<name>A0A844QFM8_9HYPH</name>
<evidence type="ECO:0000256" key="5">
    <source>
        <dbReference type="ARBA" id="ARBA00023098"/>
    </source>
</evidence>
<dbReference type="Pfam" id="PF04613">
    <property type="entry name" value="LpxD"/>
    <property type="match status" value="1"/>
</dbReference>
<dbReference type="GO" id="GO:0016410">
    <property type="term" value="F:N-acyltransferase activity"/>
    <property type="evidence" value="ECO:0007669"/>
    <property type="project" value="InterPro"/>
</dbReference>
<dbReference type="UniPathway" id="UPA00973"/>
<dbReference type="Pfam" id="PF00132">
    <property type="entry name" value="Hexapep"/>
    <property type="match status" value="1"/>
</dbReference>
<comment type="subunit">
    <text evidence="7">Homotrimer.</text>
</comment>
<dbReference type="GO" id="GO:0103118">
    <property type="term" value="F:UDP-3-O-[(3R)-3-hydroxyacyl]-glucosamine N-acyltransferase activity"/>
    <property type="evidence" value="ECO:0007669"/>
    <property type="project" value="UniProtKB-EC"/>
</dbReference>
<comment type="caution">
    <text evidence="9">The sequence shown here is derived from an EMBL/GenBank/DDBJ whole genome shotgun (WGS) entry which is preliminary data.</text>
</comment>
<keyword evidence="10" id="KW-1185">Reference proteome</keyword>
<dbReference type="GO" id="GO:0009245">
    <property type="term" value="P:lipid A biosynthetic process"/>
    <property type="evidence" value="ECO:0007669"/>
    <property type="project" value="UniProtKB-UniRule"/>
</dbReference>
<feature type="active site" description="Proton acceptor" evidence="7">
    <location>
        <position position="257"/>
    </location>
</feature>
<comment type="catalytic activity">
    <reaction evidence="7">
        <text>a UDP-3-O-[(3R)-3-hydroxyacyl]-alpha-D-glucosamine + a (3R)-hydroxyacyl-[ACP] = a UDP-2-N,3-O-bis[(3R)-3-hydroxyacyl]-alpha-D-glucosamine + holo-[ACP] + H(+)</text>
        <dbReference type="Rhea" id="RHEA:53836"/>
        <dbReference type="Rhea" id="RHEA-COMP:9685"/>
        <dbReference type="Rhea" id="RHEA-COMP:9945"/>
        <dbReference type="ChEBI" id="CHEBI:15378"/>
        <dbReference type="ChEBI" id="CHEBI:64479"/>
        <dbReference type="ChEBI" id="CHEBI:78827"/>
        <dbReference type="ChEBI" id="CHEBI:137740"/>
        <dbReference type="ChEBI" id="CHEBI:137748"/>
        <dbReference type="EC" id="2.3.1.191"/>
    </reaction>
</comment>
<sequence>MAEPQFYVPSRCYTAGEVATLAGAVLADEAYAGNEISNLAAAEHGGPGTLVYVEKGRHAKLLGGLIAAAVLCPAELAARVPAGIAALTTSSPALAFAQIARVLCPAAASPQAVTGETGISPAAHIAADALIEAGAIVEAGAVIGAGAAIGRGTIVGPGAVIGPGCQIGRDGYVGASTSILASLIGDRVIIHTGARIGQDGFRFMPSARGLVKMPQLGRVVIQDDVEIGANTTIDRGALSDTLIGEGTKIDNLVQLGHNVRIGRHCAIAAHVGISGSVVIGDFVMMGGLVGVADHVKIGDGVHIAAASGVMHDIPAGQKWAGLPAQPAKDWFREVNMIRKLAGNKSRKGSGDV</sequence>
<comment type="similarity">
    <text evidence="7">Belongs to the transferase hexapeptide repeat family. LpxD subfamily.</text>
</comment>
<dbReference type="Gene3D" id="2.160.10.10">
    <property type="entry name" value="Hexapeptide repeat proteins"/>
    <property type="match status" value="1"/>
</dbReference>
<proteinExistence type="inferred from homology"/>
<accession>A0A844QFM8</accession>
<dbReference type="InterPro" id="IPR007691">
    <property type="entry name" value="LpxD"/>
</dbReference>
<protein>
    <recommendedName>
        <fullName evidence="7">UDP-3-O-acylglucosamine N-acyltransferase</fullName>
        <ecNumber evidence="7">2.3.1.191</ecNumber>
    </recommendedName>
</protein>
<keyword evidence="6 7" id="KW-0012">Acyltransferase</keyword>
<keyword evidence="1 7" id="KW-0444">Lipid biosynthesis</keyword>
<evidence type="ECO:0000256" key="2">
    <source>
        <dbReference type="ARBA" id="ARBA00022556"/>
    </source>
</evidence>
<comment type="pathway">
    <text evidence="7">Bacterial outer membrane biogenesis; LPS lipid A biosynthesis.</text>
</comment>
<comment type="function">
    <text evidence="7">Catalyzes the N-acylation of UDP-3-O-acylglucosamine using 3-hydroxyacyl-ACP as the acyl donor. Is involved in the biosynthesis of lipid A, a phosphorylated glycolipid that anchors the lipopolysaccharide to the outer membrane of the cell.</text>
</comment>
<dbReference type="RefSeq" id="WP_156712792.1">
    <property type="nucleotide sequence ID" value="NZ_WPHG01000002.1"/>
</dbReference>
<keyword evidence="2 7" id="KW-0441">Lipid A biosynthesis</keyword>
<dbReference type="AlphaFoldDB" id="A0A844QFM8"/>
<dbReference type="PANTHER" id="PTHR43378:SF2">
    <property type="entry name" value="UDP-3-O-ACYLGLUCOSAMINE N-ACYLTRANSFERASE 1, MITOCHONDRIAL-RELATED"/>
    <property type="match status" value="1"/>
</dbReference>
<dbReference type="EC" id="2.3.1.191" evidence="7"/>
<keyword evidence="5 7" id="KW-0443">Lipid metabolism</keyword>
<evidence type="ECO:0000313" key="10">
    <source>
        <dbReference type="Proteomes" id="UP000463224"/>
    </source>
</evidence>
<dbReference type="NCBIfam" id="TIGR01853">
    <property type="entry name" value="lipid_A_lpxD"/>
    <property type="match status" value="1"/>
</dbReference>
<dbReference type="InterPro" id="IPR020573">
    <property type="entry name" value="UDP_GlcNAc_AcTrfase_non-rep"/>
</dbReference>
<evidence type="ECO:0000256" key="1">
    <source>
        <dbReference type="ARBA" id="ARBA00022516"/>
    </source>
</evidence>
<gene>
    <name evidence="7 9" type="primary">lpxD</name>
    <name evidence="9" type="ORF">GN330_11585</name>
</gene>
<evidence type="ECO:0000313" key="9">
    <source>
        <dbReference type="EMBL" id="MVA97887.1"/>
    </source>
</evidence>
<keyword evidence="4 7" id="KW-0677">Repeat</keyword>
<dbReference type="CDD" id="cd03352">
    <property type="entry name" value="LbH_LpxD"/>
    <property type="match status" value="1"/>
</dbReference>